<dbReference type="AlphaFoldDB" id="A0A1G4K0P5"/>
<dbReference type="EMBL" id="LT598461">
    <property type="protein sequence ID" value="SCU97085.1"/>
    <property type="molecule type" value="Genomic_DNA"/>
</dbReference>
<evidence type="ECO:0000313" key="6">
    <source>
        <dbReference type="EMBL" id="SCU97085.1"/>
    </source>
</evidence>
<dbReference type="InterPro" id="IPR045857">
    <property type="entry name" value="O16G_dom_2"/>
</dbReference>
<dbReference type="Gene3D" id="3.90.400.10">
    <property type="entry name" value="Oligo-1,6-glucosidase, Domain 2"/>
    <property type="match status" value="1"/>
</dbReference>
<dbReference type="GO" id="GO:0004574">
    <property type="term" value="F:oligo-1,6-glucosidase activity"/>
    <property type="evidence" value="ECO:0007669"/>
    <property type="project" value="TreeGrafter"/>
</dbReference>
<dbReference type="OrthoDB" id="1740265at2759"/>
<name>A0A1G4K0P5_9SACH</name>
<keyword evidence="3" id="KW-0326">Glycosidase</keyword>
<proteinExistence type="inferred from homology"/>
<dbReference type="SMART" id="SM00642">
    <property type="entry name" value="Aamy"/>
    <property type="match status" value="1"/>
</dbReference>
<comment type="similarity">
    <text evidence="1">Belongs to the glycosyl hydrolase 13 family.</text>
</comment>
<dbReference type="GO" id="GO:0004556">
    <property type="term" value="F:alpha-amylase activity"/>
    <property type="evidence" value="ECO:0007669"/>
    <property type="project" value="TreeGrafter"/>
</dbReference>
<gene>
    <name evidence="6" type="ORF">LADA_0H04346G</name>
</gene>
<organism evidence="6 7">
    <name type="scientific">Lachancea dasiensis</name>
    <dbReference type="NCBI Taxonomy" id="1072105"/>
    <lineage>
        <taxon>Eukaryota</taxon>
        <taxon>Fungi</taxon>
        <taxon>Dikarya</taxon>
        <taxon>Ascomycota</taxon>
        <taxon>Saccharomycotina</taxon>
        <taxon>Saccharomycetes</taxon>
        <taxon>Saccharomycetales</taxon>
        <taxon>Saccharomycetaceae</taxon>
        <taxon>Lachancea</taxon>
    </lineage>
</organism>
<dbReference type="SUPFAM" id="SSF51011">
    <property type="entry name" value="Glycosyl hydrolase domain"/>
    <property type="match status" value="1"/>
</dbReference>
<evidence type="ECO:0000256" key="3">
    <source>
        <dbReference type="ARBA" id="ARBA00023295"/>
    </source>
</evidence>
<reference evidence="6 7" key="1">
    <citation type="submission" date="2016-03" db="EMBL/GenBank/DDBJ databases">
        <authorList>
            <person name="Devillers H."/>
        </authorList>
    </citation>
    <scope>NUCLEOTIDE SEQUENCE [LARGE SCALE GENOMIC DNA]</scope>
    <source>
        <strain evidence="6">CBS 10888</strain>
    </source>
</reference>
<evidence type="ECO:0000256" key="4">
    <source>
        <dbReference type="ARBA" id="ARBA00026248"/>
    </source>
</evidence>
<feature type="domain" description="Glycosyl hydrolase family 13 catalytic" evidence="5">
    <location>
        <begin position="16"/>
        <end position="440"/>
    </location>
</feature>
<dbReference type="InterPro" id="IPR006047">
    <property type="entry name" value="GH13_cat_dom"/>
</dbReference>
<dbReference type="InterPro" id="IPR013780">
    <property type="entry name" value="Glyco_hydro_b"/>
</dbReference>
<keyword evidence="2" id="KW-0378">Hydrolase</keyword>
<dbReference type="STRING" id="1266660.A0A1G4K0P5"/>
<dbReference type="FunFam" id="3.90.400.10:FF:000004">
    <property type="entry name" value="Oligo-1,6-glucosidase"/>
    <property type="match status" value="1"/>
</dbReference>
<keyword evidence="4" id="KW-0462">Maltose metabolism</keyword>
<dbReference type="FunFam" id="3.20.20.80:FF:000087">
    <property type="entry name" value="Oligo-1,6-glucosidase IMA1"/>
    <property type="match status" value="1"/>
</dbReference>
<dbReference type="PANTHER" id="PTHR10357">
    <property type="entry name" value="ALPHA-AMYLASE FAMILY MEMBER"/>
    <property type="match status" value="1"/>
</dbReference>
<dbReference type="GO" id="GO:0033934">
    <property type="term" value="F:glucan 1,4-alpha-maltotriohydrolase activity"/>
    <property type="evidence" value="ECO:0007669"/>
    <property type="project" value="TreeGrafter"/>
</dbReference>
<dbReference type="Gene3D" id="2.60.40.1180">
    <property type="entry name" value="Golgi alpha-mannosidase II"/>
    <property type="match status" value="1"/>
</dbReference>
<accession>A0A1G4K0P5</accession>
<dbReference type="GO" id="GO:0004575">
    <property type="term" value="F:sucrose alpha-glucosidase activity"/>
    <property type="evidence" value="ECO:0007669"/>
    <property type="project" value="TreeGrafter"/>
</dbReference>
<dbReference type="SUPFAM" id="SSF51445">
    <property type="entry name" value="(Trans)glycosidases"/>
    <property type="match status" value="1"/>
</dbReference>
<dbReference type="PANTHER" id="PTHR10357:SF179">
    <property type="entry name" value="NEUTRAL AND BASIC AMINO ACID TRANSPORT PROTEIN RBAT"/>
    <property type="match status" value="1"/>
</dbReference>
<evidence type="ECO:0000313" key="7">
    <source>
        <dbReference type="Proteomes" id="UP000190274"/>
    </source>
</evidence>
<dbReference type="Proteomes" id="UP000190274">
    <property type="component" value="Chromosome H"/>
</dbReference>
<dbReference type="FunFam" id="3.20.20.80:FF:000064">
    <property type="entry name" value="Oligo-1,6-glucosidase"/>
    <property type="match status" value="1"/>
</dbReference>
<evidence type="ECO:0000256" key="1">
    <source>
        <dbReference type="ARBA" id="ARBA00008061"/>
    </source>
</evidence>
<evidence type="ECO:0000259" key="5">
    <source>
        <dbReference type="SMART" id="SM00642"/>
    </source>
</evidence>
<keyword evidence="7" id="KW-1185">Reference proteome</keyword>
<dbReference type="GO" id="GO:0000025">
    <property type="term" value="P:maltose catabolic process"/>
    <property type="evidence" value="ECO:0007669"/>
    <property type="project" value="TreeGrafter"/>
</dbReference>
<protein>
    <submittedName>
        <fullName evidence="6">LADA_0H04346g1_1</fullName>
    </submittedName>
</protein>
<dbReference type="Gene3D" id="3.20.20.80">
    <property type="entry name" value="Glycosidases"/>
    <property type="match status" value="1"/>
</dbReference>
<dbReference type="CDD" id="cd11333">
    <property type="entry name" value="AmyAc_SI_OligoGlu_DGase"/>
    <property type="match status" value="1"/>
</dbReference>
<evidence type="ECO:0000256" key="2">
    <source>
        <dbReference type="ARBA" id="ARBA00022801"/>
    </source>
</evidence>
<dbReference type="GO" id="GO:0005987">
    <property type="term" value="P:sucrose catabolic process"/>
    <property type="evidence" value="ECO:0007669"/>
    <property type="project" value="TreeGrafter"/>
</dbReference>
<dbReference type="Pfam" id="PF00128">
    <property type="entry name" value="Alpha-amylase"/>
    <property type="match status" value="1"/>
</dbReference>
<sequence length="590" mass="68224">MTVAPAKWWKHATVYQIYPASFKDSNNDGWGDLAGIVEKLPYLKHLGVDAVWLCPFYDSPQEDMGYDIADYEKVWPRYGTNQDCFELIRQCHALDIKVVVDLVINHCSSEHAWFRESRASRTNAKRDWFMWRPARGRDPQGRPIPPNNWRSIFGGPAWEWDEATQEFYLHLFAKGQPDFNFENAELRKQLYETAAGFWLRHGVDGFRIDTAGLYSKKPGLPDAPITEPGSEFQYAGELMRNGPRIHEFHKEMRRYFLSQVPDGKQIFTVGEVGHCEDESLLLYTSAEQQEMDQLFTFAHTDIGAASGSRYQIEPFSLKEWKLAVADSFLFANRTDSWSTVYLENHDQPRSVTRFGDDSPRWRQVSAKLLALLEVSLTGTLYVYQGQELGQINNLDWSLDQYRDIEVVTHANEIREKFGEDSAQMHKFKHAAALISRDHSRNPFPWSAREPDAGFSDHGNEPAATPWMDPNSSYREGINAEDQLSDPNSVLNFWRRALQVRKANLDLLAYGQDFEFYQLDHPSLFMYTKQPRDGSAQSRRLFAALNFSSQACEFTKPDPRASYQQFFANYPTEDAEPNILRPWEGRLFFMD</sequence>
<dbReference type="InterPro" id="IPR017853">
    <property type="entry name" value="GH"/>
</dbReference>